<feature type="transmembrane region" description="Helical" evidence="1">
    <location>
        <begin position="88"/>
        <end position="108"/>
    </location>
</feature>
<keyword evidence="1" id="KW-0472">Membrane</keyword>
<feature type="transmembrane region" description="Helical" evidence="1">
    <location>
        <begin position="6"/>
        <end position="26"/>
    </location>
</feature>
<feature type="transmembrane region" description="Helical" evidence="1">
    <location>
        <begin position="357"/>
        <end position="374"/>
    </location>
</feature>
<proteinExistence type="predicted"/>
<evidence type="ECO:0000259" key="2">
    <source>
        <dbReference type="Pfam" id="PF06181"/>
    </source>
</evidence>
<keyword evidence="4" id="KW-1185">Reference proteome</keyword>
<name>A0A915YF10_9BACT</name>
<keyword evidence="1" id="KW-0812">Transmembrane</keyword>
<reference evidence="3" key="1">
    <citation type="submission" date="2022-09" db="EMBL/GenBank/DDBJ databases">
        <title>Aureispira anguillicida sp. nov., isolated from Leptocephalus of Japanese eel Anguilla japonica.</title>
        <authorList>
            <person name="Yuasa K."/>
            <person name="Mekata T."/>
            <person name="Ikunari K."/>
        </authorList>
    </citation>
    <scope>NUCLEOTIDE SEQUENCE</scope>
    <source>
        <strain evidence="3">EL160426</strain>
    </source>
</reference>
<keyword evidence="1" id="KW-1133">Transmembrane helix</keyword>
<dbReference type="InterPro" id="IPR010389">
    <property type="entry name" value="Urate_ox_N"/>
</dbReference>
<protein>
    <submittedName>
        <fullName evidence="3">Urate hydroxylase PuuD</fullName>
    </submittedName>
</protein>
<gene>
    <name evidence="3" type="ORF">AsAng_0025380</name>
</gene>
<feature type="transmembrane region" description="Helical" evidence="1">
    <location>
        <begin position="252"/>
        <end position="274"/>
    </location>
</feature>
<feature type="transmembrane region" description="Helical" evidence="1">
    <location>
        <begin position="190"/>
        <end position="213"/>
    </location>
</feature>
<dbReference type="RefSeq" id="WP_264792966.1">
    <property type="nucleotide sequence ID" value="NZ_AP026867.1"/>
</dbReference>
<dbReference type="EMBL" id="AP026867">
    <property type="protein sequence ID" value="BDS11824.1"/>
    <property type="molecule type" value="Genomic_DNA"/>
</dbReference>
<evidence type="ECO:0000313" key="4">
    <source>
        <dbReference type="Proteomes" id="UP001060919"/>
    </source>
</evidence>
<feature type="transmembrane region" description="Helical" evidence="1">
    <location>
        <begin position="160"/>
        <end position="178"/>
    </location>
</feature>
<dbReference type="Pfam" id="PF06181">
    <property type="entry name" value="Urate_ox_N"/>
    <property type="match status" value="1"/>
</dbReference>
<sequence length="473" mass="54087">MGVVETMIGIVVCICLSGTVVIQKLVQQYAEDPNRQNEKDKDFAANMRFFRKWLFFIAAFFSGAYIIYNQVAGTPWQAHLQEWLDLIFRWLHIIFGISWVGASFYFVFLENSLNRTEEIRDELAGNLWAIHGGGFYFLEKYKIAPKQIPKHLHWFKYEAYFTWLTGTCLLTIVYYFNAESFLLNPEITQLSPVLGVMIGVSSIVFSWVFYELLSQTSLLAPEKRPIFFLIMVLYLLAVAYCLSIVFNPRAAYIHMGAIMGTMMAGNVFFVIIPAQKEMVFAAKEGRAPNGELGKRAGWRSYHNNYFTLPVLFIMISNHFPSTFGNEHSVLILLLISLAGAGIKHFHNQWERGELNRWIVPISLVLLVLTIYLTAPKSREELANADKVPFTEVEAIIGQRCRPCHSKTPTDDVFIVAQGGMMFDTPEQIVASKDKIMNRAVITKTMPQGNKTKMTMEERTKIETWIMQGAKLED</sequence>
<feature type="transmembrane region" description="Helical" evidence="1">
    <location>
        <begin position="225"/>
        <end position="246"/>
    </location>
</feature>
<dbReference type="Proteomes" id="UP001060919">
    <property type="component" value="Chromosome"/>
</dbReference>
<feature type="domain" description="Urate oxidase N-terminal" evidence="2">
    <location>
        <begin position="79"/>
        <end position="373"/>
    </location>
</feature>
<feature type="transmembrane region" description="Helical" evidence="1">
    <location>
        <begin position="327"/>
        <end position="345"/>
    </location>
</feature>
<dbReference type="KEGG" id="aup:AsAng_0025380"/>
<accession>A0A915YF10</accession>
<feature type="transmembrane region" description="Helical" evidence="1">
    <location>
        <begin position="49"/>
        <end position="68"/>
    </location>
</feature>
<evidence type="ECO:0000313" key="3">
    <source>
        <dbReference type="EMBL" id="BDS11824.1"/>
    </source>
</evidence>
<evidence type="ECO:0000256" key="1">
    <source>
        <dbReference type="SAM" id="Phobius"/>
    </source>
</evidence>
<dbReference type="AlphaFoldDB" id="A0A915YF10"/>
<organism evidence="3 4">
    <name type="scientific">Aureispira anguillae</name>
    <dbReference type="NCBI Taxonomy" id="2864201"/>
    <lineage>
        <taxon>Bacteria</taxon>
        <taxon>Pseudomonadati</taxon>
        <taxon>Bacteroidota</taxon>
        <taxon>Saprospiria</taxon>
        <taxon>Saprospirales</taxon>
        <taxon>Saprospiraceae</taxon>
        <taxon>Aureispira</taxon>
    </lineage>
</organism>